<reference evidence="1" key="1">
    <citation type="submission" date="2014-05" db="EMBL/GenBank/DDBJ databases">
        <authorList>
            <person name="Chronopoulou M."/>
        </authorList>
    </citation>
    <scope>NUCLEOTIDE SEQUENCE</scope>
    <source>
        <tissue evidence="1">Whole organism</tissue>
    </source>
</reference>
<dbReference type="EMBL" id="HACA01009597">
    <property type="protein sequence ID" value="CDW26958.1"/>
    <property type="molecule type" value="Transcribed_RNA"/>
</dbReference>
<protein>
    <submittedName>
        <fullName evidence="1">Uncharacterized protein</fullName>
    </submittedName>
</protein>
<evidence type="ECO:0000313" key="1">
    <source>
        <dbReference type="EMBL" id="CDW26958.1"/>
    </source>
</evidence>
<name>A0A0K2TLJ5_LEPSM</name>
<accession>A0A0K2TLJ5</accession>
<dbReference type="AlphaFoldDB" id="A0A0K2TLJ5"/>
<organism evidence="1">
    <name type="scientific">Lepeophtheirus salmonis</name>
    <name type="common">Salmon louse</name>
    <name type="synonym">Caligus salmonis</name>
    <dbReference type="NCBI Taxonomy" id="72036"/>
    <lineage>
        <taxon>Eukaryota</taxon>
        <taxon>Metazoa</taxon>
        <taxon>Ecdysozoa</taxon>
        <taxon>Arthropoda</taxon>
        <taxon>Crustacea</taxon>
        <taxon>Multicrustacea</taxon>
        <taxon>Hexanauplia</taxon>
        <taxon>Copepoda</taxon>
        <taxon>Siphonostomatoida</taxon>
        <taxon>Caligidae</taxon>
        <taxon>Lepeophtheirus</taxon>
    </lineage>
</organism>
<sequence>MLTNPSCSPYLYSCMTMNLCETISNAFSKSTKIVAYLDDAHKSKPSCIECAMFTSRRDAINPFWSVDIMYGIILGSL</sequence>
<proteinExistence type="predicted"/>